<sequence length="57" mass="6461">MASVDIINVIITADRKDDFENIYKSASLSRVKEMGMKMAANRHKQRGINSKVDITLH</sequence>
<reference evidence="1" key="1">
    <citation type="submission" date="2014-12" db="EMBL/GenBank/DDBJ databases">
        <title>Insight into the proteome of Arion vulgaris.</title>
        <authorList>
            <person name="Aradska J."/>
            <person name="Bulat T."/>
            <person name="Smidak R."/>
            <person name="Sarate P."/>
            <person name="Gangsoo J."/>
            <person name="Sialana F."/>
            <person name="Bilban M."/>
            <person name="Lubec G."/>
        </authorList>
    </citation>
    <scope>NUCLEOTIDE SEQUENCE</scope>
    <source>
        <tissue evidence="1">Skin</tissue>
    </source>
</reference>
<protein>
    <submittedName>
        <fullName evidence="1">Uncharacterized protein</fullName>
    </submittedName>
</protein>
<proteinExistence type="predicted"/>
<name>A0A0B7A320_9EUPU</name>
<dbReference type="AlphaFoldDB" id="A0A0B7A320"/>
<accession>A0A0B7A320</accession>
<organism evidence="1">
    <name type="scientific">Arion vulgaris</name>
    <dbReference type="NCBI Taxonomy" id="1028688"/>
    <lineage>
        <taxon>Eukaryota</taxon>
        <taxon>Metazoa</taxon>
        <taxon>Spiralia</taxon>
        <taxon>Lophotrochozoa</taxon>
        <taxon>Mollusca</taxon>
        <taxon>Gastropoda</taxon>
        <taxon>Heterobranchia</taxon>
        <taxon>Euthyneura</taxon>
        <taxon>Panpulmonata</taxon>
        <taxon>Eupulmonata</taxon>
        <taxon>Stylommatophora</taxon>
        <taxon>Helicina</taxon>
        <taxon>Arionoidea</taxon>
        <taxon>Arionidae</taxon>
        <taxon>Arion</taxon>
    </lineage>
</organism>
<gene>
    <name evidence="1" type="primary">ORF94579</name>
</gene>
<evidence type="ECO:0000313" key="1">
    <source>
        <dbReference type="EMBL" id="CEK75223.1"/>
    </source>
</evidence>
<dbReference type="EMBL" id="HACG01028358">
    <property type="protein sequence ID" value="CEK75223.1"/>
    <property type="molecule type" value="Transcribed_RNA"/>
</dbReference>